<evidence type="ECO:0000313" key="4">
    <source>
        <dbReference type="Proteomes" id="UP000006565"/>
    </source>
</evidence>
<dbReference type="PANTHER" id="PTHR30632">
    <property type="entry name" value="MOLYBDATE-BINDING PERIPLASMIC PROTEIN"/>
    <property type="match status" value="1"/>
</dbReference>
<reference evidence="3 4" key="1">
    <citation type="journal article" date="2010" name="Stand. Genomic Sci.">
        <title>Complete genome sequence of Methanoplanus petrolearius type strain (SEBR 4847).</title>
        <authorList>
            <person name="Brambilla E."/>
            <person name="Djao O.D."/>
            <person name="Daligault H."/>
            <person name="Lapidus A."/>
            <person name="Lucas S."/>
            <person name="Hammon N."/>
            <person name="Nolan M."/>
            <person name="Tice H."/>
            <person name="Cheng J.F."/>
            <person name="Han C."/>
            <person name="Tapia R."/>
            <person name="Goodwin L."/>
            <person name="Pitluck S."/>
            <person name="Liolios K."/>
            <person name="Ivanova N."/>
            <person name="Mavromatis K."/>
            <person name="Mikhailova N."/>
            <person name="Pati A."/>
            <person name="Chen A."/>
            <person name="Palaniappan K."/>
            <person name="Land M."/>
            <person name="Hauser L."/>
            <person name="Chang Y.J."/>
            <person name="Jeffries C.D."/>
            <person name="Rohde M."/>
            <person name="Spring S."/>
            <person name="Sikorski J."/>
            <person name="Goker M."/>
            <person name="Woyke T."/>
            <person name="Bristow J."/>
            <person name="Eisen J.A."/>
            <person name="Markowitz V."/>
            <person name="Hugenholtz P."/>
            <person name="Kyrpides N.C."/>
            <person name="Klenk H.P."/>
        </authorList>
    </citation>
    <scope>NUCLEOTIDE SEQUENCE [LARGE SCALE GENOMIC DNA]</scope>
    <source>
        <strain evidence="4">DSM 11571 / OCM 486 / SEBR 4847</strain>
    </source>
</reference>
<dbReference type="GO" id="GO:0015689">
    <property type="term" value="P:molybdate ion transport"/>
    <property type="evidence" value="ECO:0007669"/>
    <property type="project" value="InterPro"/>
</dbReference>
<dbReference type="SUPFAM" id="SSF53850">
    <property type="entry name" value="Periplasmic binding protein-like II"/>
    <property type="match status" value="1"/>
</dbReference>
<dbReference type="InterPro" id="IPR050682">
    <property type="entry name" value="ModA/WtpA"/>
</dbReference>
<name>E1REC9_METP4</name>
<dbReference type="Proteomes" id="UP000006565">
    <property type="component" value="Chromosome"/>
</dbReference>
<keyword evidence="4" id="KW-1185">Reference proteome</keyword>
<organism evidence="3 4">
    <name type="scientific">Methanolacinia petrolearia (strain DSM 11571 / OCM 486 / SEBR 4847)</name>
    <name type="common">Methanoplanus petrolearius</name>
    <dbReference type="NCBI Taxonomy" id="679926"/>
    <lineage>
        <taxon>Archaea</taxon>
        <taxon>Methanobacteriati</taxon>
        <taxon>Methanobacteriota</taxon>
        <taxon>Stenosarchaea group</taxon>
        <taxon>Methanomicrobia</taxon>
        <taxon>Methanomicrobiales</taxon>
        <taxon>Methanomicrobiaceae</taxon>
        <taxon>Methanolacinia</taxon>
    </lineage>
</organism>
<dbReference type="PANTHER" id="PTHR30632:SF0">
    <property type="entry name" value="SULFATE-BINDING PROTEIN"/>
    <property type="match status" value="1"/>
</dbReference>
<dbReference type="InterPro" id="IPR005950">
    <property type="entry name" value="ModA"/>
</dbReference>
<evidence type="ECO:0000313" key="3">
    <source>
        <dbReference type="EMBL" id="ADN37172.1"/>
    </source>
</evidence>
<sequence precursor="true">MVKKLLAATVGLLLVFAVLLCGCTGSGDSGTVQAENTSGEESLLVYCGAGMKAPMQIIGEKFTEETGIPVTYNYAGCGQLLAQMELTQMGDVFMPGATLEFNNAMKKGYVGNESLVAYHIPVIGVPLGNPANITSLEDLTKEGVKVSMGEPDSMALGTIAKNIFNKSGILDEVMDNVVVQRATVNEIVTDITLGNADAAIIWSDLYNPETMEIIEIPRSQNLIKIIPIGTLTFSDQPETAQKFVDFVASDSGGKAVFEEYGFIVYPNSEYADITP</sequence>
<keyword evidence="2" id="KW-0732">Signal</keyword>
<dbReference type="AlphaFoldDB" id="E1REC9"/>
<dbReference type="CDD" id="cd13517">
    <property type="entry name" value="PBP2_ModA3_like"/>
    <property type="match status" value="1"/>
</dbReference>
<dbReference type="KEGG" id="mpi:Mpet_2426"/>
<dbReference type="NCBIfam" id="TIGR01256">
    <property type="entry name" value="modA"/>
    <property type="match status" value="1"/>
</dbReference>
<evidence type="ECO:0000256" key="2">
    <source>
        <dbReference type="ARBA" id="ARBA00022729"/>
    </source>
</evidence>
<evidence type="ECO:0000256" key="1">
    <source>
        <dbReference type="ARBA" id="ARBA00022723"/>
    </source>
</evidence>
<dbReference type="PIRSF" id="PIRSF004846">
    <property type="entry name" value="ModA"/>
    <property type="match status" value="1"/>
</dbReference>
<dbReference type="GeneID" id="9744919"/>
<dbReference type="eggNOG" id="arCOG00219">
    <property type="taxonomic scope" value="Archaea"/>
</dbReference>
<dbReference type="PROSITE" id="PS51257">
    <property type="entry name" value="PROKAR_LIPOPROTEIN"/>
    <property type="match status" value="1"/>
</dbReference>
<proteinExistence type="predicted"/>
<protein>
    <submittedName>
        <fullName evidence="3">Molybdenum ABC transporter, periplasmic molybdate-binding protein</fullName>
    </submittedName>
</protein>
<dbReference type="GO" id="GO:0046872">
    <property type="term" value="F:metal ion binding"/>
    <property type="evidence" value="ECO:0007669"/>
    <property type="project" value="UniProtKB-KW"/>
</dbReference>
<accession>E1REC9</accession>
<dbReference type="OrthoDB" id="15033at2157"/>
<dbReference type="Pfam" id="PF13531">
    <property type="entry name" value="SBP_bac_11"/>
    <property type="match status" value="1"/>
</dbReference>
<keyword evidence="1" id="KW-0479">Metal-binding</keyword>
<dbReference type="STRING" id="679926.Mpet_2426"/>
<dbReference type="EMBL" id="CP002117">
    <property type="protein sequence ID" value="ADN37172.1"/>
    <property type="molecule type" value="Genomic_DNA"/>
</dbReference>
<dbReference type="Gene3D" id="3.40.190.10">
    <property type="entry name" value="Periplasmic binding protein-like II"/>
    <property type="match status" value="2"/>
</dbReference>
<dbReference type="RefSeq" id="WP_013330349.1">
    <property type="nucleotide sequence ID" value="NC_014507.1"/>
</dbReference>
<dbReference type="GO" id="GO:0030973">
    <property type="term" value="F:molybdate ion binding"/>
    <property type="evidence" value="ECO:0007669"/>
    <property type="project" value="TreeGrafter"/>
</dbReference>
<dbReference type="HOGENOM" id="CLU_065520_2_0_2"/>
<gene>
    <name evidence="3" type="ordered locus">Mpet_2426</name>
</gene>